<evidence type="ECO:0000256" key="6">
    <source>
        <dbReference type="ARBA" id="ARBA00023015"/>
    </source>
</evidence>
<evidence type="ECO:0000256" key="4">
    <source>
        <dbReference type="ARBA" id="ARBA00022553"/>
    </source>
</evidence>
<dbReference type="InterPro" id="IPR018062">
    <property type="entry name" value="HTH_AraC-typ_CS"/>
</dbReference>
<keyword evidence="14" id="KW-1185">Reference proteome</keyword>
<dbReference type="PANTHER" id="PTHR42713">
    <property type="entry name" value="HISTIDINE KINASE-RELATED"/>
    <property type="match status" value="1"/>
</dbReference>
<dbReference type="InterPro" id="IPR041522">
    <property type="entry name" value="CdaR_GGDEF"/>
</dbReference>
<dbReference type="Proteomes" id="UP001524473">
    <property type="component" value="Unassembled WGS sequence"/>
</dbReference>
<dbReference type="SUPFAM" id="SSF52172">
    <property type="entry name" value="CheY-like"/>
    <property type="match status" value="1"/>
</dbReference>
<dbReference type="SUPFAM" id="SSF46689">
    <property type="entry name" value="Homeodomain-like"/>
    <property type="match status" value="2"/>
</dbReference>
<accession>A0ABT1RXC3</accession>
<dbReference type="Gene3D" id="3.40.50.2300">
    <property type="match status" value="1"/>
</dbReference>
<dbReference type="EMBL" id="JANFZH010000009">
    <property type="protein sequence ID" value="MCQ4839319.1"/>
    <property type="molecule type" value="Genomic_DNA"/>
</dbReference>
<dbReference type="PRINTS" id="PR00032">
    <property type="entry name" value="HTHARAC"/>
</dbReference>
<evidence type="ECO:0000256" key="9">
    <source>
        <dbReference type="ARBA" id="ARBA00024867"/>
    </source>
</evidence>
<keyword evidence="7" id="KW-0238">DNA-binding</keyword>
<dbReference type="SMART" id="SM00448">
    <property type="entry name" value="REC"/>
    <property type="match status" value="1"/>
</dbReference>
<dbReference type="Pfam" id="PF12833">
    <property type="entry name" value="HTH_18"/>
    <property type="match status" value="1"/>
</dbReference>
<dbReference type="PROSITE" id="PS01124">
    <property type="entry name" value="HTH_ARAC_FAMILY_2"/>
    <property type="match status" value="1"/>
</dbReference>
<dbReference type="InterPro" id="IPR001789">
    <property type="entry name" value="Sig_transdc_resp-reg_receiver"/>
</dbReference>
<feature type="domain" description="HTH araC/xylS-type" evidence="11">
    <location>
        <begin position="415"/>
        <end position="514"/>
    </location>
</feature>
<dbReference type="InterPro" id="IPR018060">
    <property type="entry name" value="HTH_AraC"/>
</dbReference>
<name>A0ABT1RXC3_9FIRM</name>
<evidence type="ECO:0000256" key="1">
    <source>
        <dbReference type="ARBA" id="ARBA00004496"/>
    </source>
</evidence>
<dbReference type="PROSITE" id="PS00041">
    <property type="entry name" value="HTH_ARAC_FAMILY_1"/>
    <property type="match status" value="1"/>
</dbReference>
<dbReference type="Pfam" id="PF00072">
    <property type="entry name" value="Response_reg"/>
    <property type="match status" value="1"/>
</dbReference>
<reference evidence="13 14" key="1">
    <citation type="submission" date="2022-06" db="EMBL/GenBank/DDBJ databases">
        <title>Isolation of gut microbiota from human fecal samples.</title>
        <authorList>
            <person name="Pamer E.G."/>
            <person name="Barat B."/>
            <person name="Waligurski E."/>
            <person name="Medina S."/>
            <person name="Paddock L."/>
            <person name="Mostad J."/>
        </authorList>
    </citation>
    <scope>NUCLEOTIDE SEQUENCE [LARGE SCALE GENOMIC DNA]</scope>
    <source>
        <strain evidence="13 14">DFI.9.73</strain>
    </source>
</reference>
<dbReference type="PROSITE" id="PS50110">
    <property type="entry name" value="RESPONSE_REGULATORY"/>
    <property type="match status" value="1"/>
</dbReference>
<evidence type="ECO:0000313" key="13">
    <source>
        <dbReference type="EMBL" id="MCQ4839319.1"/>
    </source>
</evidence>
<evidence type="ECO:0000256" key="8">
    <source>
        <dbReference type="ARBA" id="ARBA00023163"/>
    </source>
</evidence>
<dbReference type="CDD" id="cd17536">
    <property type="entry name" value="REC_YesN-like"/>
    <property type="match status" value="1"/>
</dbReference>
<protein>
    <recommendedName>
        <fullName evidence="2">Stage 0 sporulation protein A homolog</fullName>
    </recommendedName>
</protein>
<dbReference type="SMART" id="SM00342">
    <property type="entry name" value="HTH_ARAC"/>
    <property type="match status" value="1"/>
</dbReference>
<evidence type="ECO:0000256" key="10">
    <source>
        <dbReference type="PROSITE-ProRule" id="PRU00169"/>
    </source>
</evidence>
<dbReference type="InterPro" id="IPR051552">
    <property type="entry name" value="HptR"/>
</dbReference>
<feature type="modified residue" description="4-aspartylphosphate" evidence="10">
    <location>
        <position position="55"/>
    </location>
</feature>
<evidence type="ECO:0000256" key="5">
    <source>
        <dbReference type="ARBA" id="ARBA00023012"/>
    </source>
</evidence>
<evidence type="ECO:0000256" key="7">
    <source>
        <dbReference type="ARBA" id="ARBA00023125"/>
    </source>
</evidence>
<sequence length="520" mass="59682">MKVLVADDEFYARKALVKMLNDIGLEVEVAADVETGKEAVEFLAGNPDVDVVVTDIRMPEMDGLKLAEYVHREYPEIAVVIETGYADFKYARQAIQYSVRDYITKPIGKENLKSALLNIEKSRQREEKKVKDRIQESVFEISKEQLSIQELAQNPELQEQFMGGCPEYAASLCYRVLLMQVDGGDLLPQKEEIKRRLREEAGTQACEAFYFKNNREYVLLAYYEDASASLHSLKSCANSALAWSKAVTGCSASISLSRCHQGMGELYDAYKEAVYAISQRLLQGWDHVYVYNGERDSVPALSQQDEIGLQKALGNSDCRGAEQVICRIFEDPELLQNGDIYGLYRRIISVLSILNRHYHRSDSPSDDRVLLMFSRRYDLYNFKHMSELENYLLGMVREICCQAQGGMENSSDIIREITEYISRSYQYDISLQDLAEKKYFMNVSYLSRLFKANVGKTFSKYLIEYRLEKSRELLEQTILKVSDIATHVGYNDVSHYIQSFRKVYGMTPEEYRSSLGRTEA</sequence>
<gene>
    <name evidence="13" type="ORF">NE695_05240</name>
</gene>
<keyword evidence="8" id="KW-0804">Transcription</keyword>
<proteinExistence type="predicted"/>
<dbReference type="PANTHER" id="PTHR42713:SF3">
    <property type="entry name" value="TRANSCRIPTIONAL REGULATORY PROTEIN HPTR"/>
    <property type="match status" value="1"/>
</dbReference>
<evidence type="ECO:0000259" key="11">
    <source>
        <dbReference type="PROSITE" id="PS01124"/>
    </source>
</evidence>
<dbReference type="InterPro" id="IPR009057">
    <property type="entry name" value="Homeodomain-like_sf"/>
</dbReference>
<organism evidence="13 14">
    <name type="scientific">Neglectibacter timonensis</name>
    <dbReference type="NCBI Taxonomy" id="1776382"/>
    <lineage>
        <taxon>Bacteria</taxon>
        <taxon>Bacillati</taxon>
        <taxon>Bacillota</taxon>
        <taxon>Clostridia</taxon>
        <taxon>Eubacteriales</taxon>
        <taxon>Oscillospiraceae</taxon>
        <taxon>Neglectibacter</taxon>
    </lineage>
</organism>
<evidence type="ECO:0000256" key="3">
    <source>
        <dbReference type="ARBA" id="ARBA00022490"/>
    </source>
</evidence>
<comment type="function">
    <text evidence="9">May play the central regulatory role in sporulation. It may be an element of the effector pathway responsible for the activation of sporulation genes in response to nutritional stress. Spo0A may act in concert with spo0H (a sigma factor) to control the expression of some genes that are critical to the sporulation process.</text>
</comment>
<comment type="subcellular location">
    <subcellularLocation>
        <location evidence="1">Cytoplasm</location>
    </subcellularLocation>
</comment>
<feature type="domain" description="Response regulatory" evidence="12">
    <location>
        <begin position="2"/>
        <end position="120"/>
    </location>
</feature>
<dbReference type="InterPro" id="IPR011006">
    <property type="entry name" value="CheY-like_superfamily"/>
</dbReference>
<evidence type="ECO:0000256" key="2">
    <source>
        <dbReference type="ARBA" id="ARBA00018672"/>
    </source>
</evidence>
<keyword evidence="4 10" id="KW-0597">Phosphoprotein</keyword>
<evidence type="ECO:0000259" key="12">
    <source>
        <dbReference type="PROSITE" id="PS50110"/>
    </source>
</evidence>
<comment type="caution">
    <text evidence="13">The sequence shown here is derived from an EMBL/GenBank/DDBJ whole genome shotgun (WGS) entry which is preliminary data.</text>
</comment>
<dbReference type="InterPro" id="IPR020449">
    <property type="entry name" value="Tscrpt_reg_AraC-type_HTH"/>
</dbReference>
<keyword evidence="6" id="KW-0805">Transcription regulation</keyword>
<dbReference type="RefSeq" id="WP_256191658.1">
    <property type="nucleotide sequence ID" value="NZ_JANFZG010000003.1"/>
</dbReference>
<evidence type="ECO:0000313" key="14">
    <source>
        <dbReference type="Proteomes" id="UP001524473"/>
    </source>
</evidence>
<keyword evidence="3" id="KW-0963">Cytoplasm</keyword>
<dbReference type="Gene3D" id="1.10.10.60">
    <property type="entry name" value="Homeodomain-like"/>
    <property type="match status" value="2"/>
</dbReference>
<dbReference type="Pfam" id="PF17853">
    <property type="entry name" value="GGDEF_2"/>
    <property type="match status" value="1"/>
</dbReference>
<keyword evidence="5" id="KW-0902">Two-component regulatory system</keyword>